<evidence type="ECO:0000256" key="1">
    <source>
        <dbReference type="ARBA" id="ARBA00005806"/>
    </source>
</evidence>
<proteinExistence type="inferred from homology"/>
<comment type="caution">
    <text evidence="2">The sequence shown here is derived from an EMBL/GenBank/DDBJ whole genome shotgun (WGS) entry which is preliminary data.</text>
</comment>
<gene>
    <name evidence="2" type="ORF">HYY20_08915</name>
</gene>
<organism evidence="2 3">
    <name type="scientific">Tectimicrobiota bacterium</name>
    <dbReference type="NCBI Taxonomy" id="2528274"/>
    <lineage>
        <taxon>Bacteria</taxon>
        <taxon>Pseudomonadati</taxon>
        <taxon>Nitrospinota/Tectimicrobiota group</taxon>
        <taxon>Candidatus Tectimicrobiota</taxon>
    </lineage>
</organism>
<feature type="non-terminal residue" evidence="2">
    <location>
        <position position="269"/>
    </location>
</feature>
<accession>A0A932FWY7</accession>
<dbReference type="AlphaFoldDB" id="A0A932FWY7"/>
<dbReference type="Proteomes" id="UP000769766">
    <property type="component" value="Unassembled WGS sequence"/>
</dbReference>
<evidence type="ECO:0000313" key="3">
    <source>
        <dbReference type="Proteomes" id="UP000769766"/>
    </source>
</evidence>
<dbReference type="PANTHER" id="PTHR30548:SF1">
    <property type="entry name" value="DEHYDRATASE SUBUNIT MJ0007-RELATED"/>
    <property type="match status" value="1"/>
</dbReference>
<dbReference type="PANTHER" id="PTHR30548">
    <property type="entry name" value="2-HYDROXYGLUTARYL-COA DEHYDRATASE, D-COMPONENT-RELATED"/>
    <property type="match status" value="1"/>
</dbReference>
<evidence type="ECO:0000313" key="2">
    <source>
        <dbReference type="EMBL" id="MBI2876988.1"/>
    </source>
</evidence>
<sequence>MSTALEQLTQAASGIRNPLLDQWTGEGKKVIGYFCTYIPEEIITAAGAMPFRMRAIGSTQTTLGDSYLSYYNCSFTRHCLDLAFRGTFDFLEGIVGQPSCDHIRRIYDVWKAKINTPFIHFIKVPRKTAEEAKDWYKAEIVKFREALENHLGIKITDDQLREANRTTNESRRLLRSLYELRKVEKPPITGAETLSVVIAGTAMPRDQYNQLLRQLLGELKGGNGKQEYKARLMVVSPILDNPAYLKVMEDAGGLVVSDYLCFGTRAIWD</sequence>
<reference evidence="2" key="1">
    <citation type="submission" date="2020-07" db="EMBL/GenBank/DDBJ databases">
        <title>Huge and variable diversity of episymbiotic CPR bacteria and DPANN archaea in groundwater ecosystems.</title>
        <authorList>
            <person name="He C.Y."/>
            <person name="Keren R."/>
            <person name="Whittaker M."/>
            <person name="Farag I.F."/>
            <person name="Doudna J."/>
            <person name="Cate J.H.D."/>
            <person name="Banfield J.F."/>
        </authorList>
    </citation>
    <scope>NUCLEOTIDE SEQUENCE</scope>
    <source>
        <strain evidence="2">NC_groundwater_672_Ag_B-0.1um_62_36</strain>
    </source>
</reference>
<dbReference type="Gene3D" id="1.20.1270.370">
    <property type="match status" value="1"/>
</dbReference>
<comment type="similarity">
    <text evidence="1">Belongs to the FldB/FldC dehydratase alpha/beta subunit family.</text>
</comment>
<dbReference type="EMBL" id="JACPRF010000267">
    <property type="protein sequence ID" value="MBI2876988.1"/>
    <property type="molecule type" value="Genomic_DNA"/>
</dbReference>
<name>A0A932FWY7_UNCTE</name>
<dbReference type="InterPro" id="IPR010327">
    <property type="entry name" value="FldB/FldC_alpha/beta"/>
</dbReference>
<protein>
    <submittedName>
        <fullName evidence="2">2-hydroxyacyl-CoA dehydratase</fullName>
    </submittedName>
</protein>
<dbReference type="Gene3D" id="3.40.50.11890">
    <property type="match status" value="1"/>
</dbReference>
<dbReference type="Pfam" id="PF06050">
    <property type="entry name" value="HGD-D"/>
    <property type="match status" value="1"/>
</dbReference>